<dbReference type="AlphaFoldDB" id="A0A1F2PD68"/>
<organism evidence="2 3">
    <name type="scientific">Candidatus Syntropharchaeum caldarium</name>
    <dbReference type="NCBI Taxonomy" id="1838285"/>
    <lineage>
        <taxon>Archaea</taxon>
        <taxon>Methanobacteriati</taxon>
        <taxon>Methanobacteriota</taxon>
        <taxon>Stenosarchaea group</taxon>
        <taxon>Methanomicrobia</taxon>
        <taxon>Methanosarcinales</taxon>
        <taxon>ANME-2 cluster</taxon>
        <taxon>Candidatus Syntropharchaeum</taxon>
    </lineage>
</organism>
<sequence length="140" mass="15643">MAGIKSLLRSDDGQWIIISGLIVAIGLIILSVLLNQAMISGGKASEAVLDFPKSDIREFRWEIYRWTNQNVTKMNEVAQIRNLTNQTRLLYGARGISVNFSVIEINATNQTANVTIFITDGTTTCNYRHEFIQCDEMGEG</sequence>
<keyword evidence="1" id="KW-0812">Transmembrane</keyword>
<evidence type="ECO:0000313" key="2">
    <source>
        <dbReference type="EMBL" id="OFV68621.1"/>
    </source>
</evidence>
<protein>
    <submittedName>
        <fullName evidence="2">Uncharacterized protein</fullName>
    </submittedName>
</protein>
<keyword evidence="1" id="KW-1133">Transmembrane helix</keyword>
<dbReference type="EMBL" id="LYOS01000001">
    <property type="protein sequence ID" value="OFV68621.1"/>
    <property type="molecule type" value="Genomic_DNA"/>
</dbReference>
<evidence type="ECO:0000256" key="1">
    <source>
        <dbReference type="SAM" id="Phobius"/>
    </source>
</evidence>
<keyword evidence="1" id="KW-0472">Membrane</keyword>
<dbReference type="Proteomes" id="UP000186940">
    <property type="component" value="Unassembled WGS sequence"/>
</dbReference>
<proteinExistence type="predicted"/>
<comment type="caution">
    <text evidence="2">The sequence shown here is derived from an EMBL/GenBank/DDBJ whole genome shotgun (WGS) entry which is preliminary data.</text>
</comment>
<gene>
    <name evidence="2" type="ORF">SCAL_000297</name>
</gene>
<name>A0A1F2PD68_9EURY</name>
<feature type="transmembrane region" description="Helical" evidence="1">
    <location>
        <begin position="15"/>
        <end position="34"/>
    </location>
</feature>
<keyword evidence="3" id="KW-1185">Reference proteome</keyword>
<dbReference type="STRING" id="1838285.SCAL_000297"/>
<reference evidence="2" key="1">
    <citation type="submission" date="2016-05" db="EMBL/GenBank/DDBJ databases">
        <title>Microbial consortia oxidize butane by reversing methanogenesis.</title>
        <authorList>
            <person name="Laso-Perez R."/>
            <person name="Richter M."/>
            <person name="Wegener G."/>
            <person name="Musat F."/>
        </authorList>
    </citation>
    <scope>NUCLEOTIDE SEQUENCE [LARGE SCALE GENOMIC DNA]</scope>
    <source>
        <strain evidence="2">BOX2</strain>
    </source>
</reference>
<accession>A0A1F2PD68</accession>
<evidence type="ECO:0000313" key="3">
    <source>
        <dbReference type="Proteomes" id="UP000186940"/>
    </source>
</evidence>